<name>A0A0V0GDA4_SOLCH</name>
<protein>
    <submittedName>
        <fullName evidence="2">Putative ovule protein</fullName>
    </submittedName>
</protein>
<evidence type="ECO:0000313" key="2">
    <source>
        <dbReference type="EMBL" id="JAP06180.1"/>
    </source>
</evidence>
<sequence>MSVHSFTSNLERKMPASAFRANGNPLHLCEICFPTSSSSGCSSGSLFSNECRLNRSQETSLDR</sequence>
<feature type="compositionally biased region" description="Basic and acidic residues" evidence="1">
    <location>
        <begin position="52"/>
        <end position="63"/>
    </location>
</feature>
<organism evidence="2">
    <name type="scientific">Solanum chacoense</name>
    <name type="common">Chaco potato</name>
    <dbReference type="NCBI Taxonomy" id="4108"/>
    <lineage>
        <taxon>Eukaryota</taxon>
        <taxon>Viridiplantae</taxon>
        <taxon>Streptophyta</taxon>
        <taxon>Embryophyta</taxon>
        <taxon>Tracheophyta</taxon>
        <taxon>Spermatophyta</taxon>
        <taxon>Magnoliopsida</taxon>
        <taxon>eudicotyledons</taxon>
        <taxon>Gunneridae</taxon>
        <taxon>Pentapetalae</taxon>
        <taxon>asterids</taxon>
        <taxon>lamiids</taxon>
        <taxon>Solanales</taxon>
        <taxon>Solanaceae</taxon>
        <taxon>Solanoideae</taxon>
        <taxon>Solaneae</taxon>
        <taxon>Solanum</taxon>
    </lineage>
</organism>
<accession>A0A0V0GDA4</accession>
<dbReference type="AlphaFoldDB" id="A0A0V0GDA4"/>
<dbReference type="EMBL" id="GEDG01042570">
    <property type="protein sequence ID" value="JAP06180.1"/>
    <property type="molecule type" value="Transcribed_RNA"/>
</dbReference>
<proteinExistence type="predicted"/>
<feature type="non-terminal residue" evidence="2">
    <location>
        <position position="63"/>
    </location>
</feature>
<reference evidence="2" key="1">
    <citation type="submission" date="2015-12" db="EMBL/GenBank/DDBJ databases">
        <title>Gene expression during late stages of embryo sac development: a critical building block for successful pollen-pistil interactions.</title>
        <authorList>
            <person name="Liu Y."/>
            <person name="Joly V."/>
            <person name="Sabar M."/>
            <person name="Matton D.P."/>
        </authorList>
    </citation>
    <scope>NUCLEOTIDE SEQUENCE</scope>
</reference>
<feature type="region of interest" description="Disordered" evidence="1">
    <location>
        <begin position="37"/>
        <end position="63"/>
    </location>
</feature>
<evidence type="ECO:0000256" key="1">
    <source>
        <dbReference type="SAM" id="MobiDB-lite"/>
    </source>
</evidence>